<name>Q5DH67_SCHJA</name>
<evidence type="ECO:0000313" key="1">
    <source>
        <dbReference type="EMBL" id="AAW24839.1"/>
    </source>
</evidence>
<reference evidence="1" key="1">
    <citation type="submission" date="2004-11" db="EMBL/GenBank/DDBJ databases">
        <title>The full-length cDNA sequences of Schistosoma japonicum genes.</title>
        <authorList>
            <person name="Han Z."/>
        </authorList>
    </citation>
    <scope>NUCLEOTIDE SEQUENCE</scope>
</reference>
<reference evidence="3" key="5">
    <citation type="submission" date="2009-03" db="EMBL/GenBank/DDBJ databases">
        <authorList>
            <person name="Gang L."/>
        </authorList>
    </citation>
    <scope>NUCLEOTIDE SEQUENCE</scope>
    <source>
        <strain evidence="3">Anhui</strain>
    </source>
</reference>
<dbReference type="EMBL" id="AY914918">
    <property type="protein sequence ID" value="AAX30139.1"/>
    <property type="molecule type" value="mRNA"/>
</dbReference>
<proteinExistence type="evidence at transcript level"/>
<accession>Q5DH67</accession>
<dbReference type="SUPFAM" id="SSF53335">
    <property type="entry name" value="S-adenosyl-L-methionine-dependent methyltransferases"/>
    <property type="match status" value="1"/>
</dbReference>
<sequence>MCTLSRKKLHYYLENVKTFRNPKLEFEQYCTSAQVAADILFNIQMMDGALEGMSVADLGCGTGMLSIGAKLLGARYQLRTWIRNRRGRCDGVSIKPRDI</sequence>
<evidence type="ECO:0000313" key="3">
    <source>
        <dbReference type="EMBL" id="CAX73589.1"/>
    </source>
</evidence>
<dbReference type="PANTHER" id="PTHR23290">
    <property type="entry name" value="RRNA N6-ADENOSINE-METHYLTRANSFERASE METTL5"/>
    <property type="match status" value="1"/>
</dbReference>
<dbReference type="EMBL" id="FN317860">
    <property type="protein sequence ID" value="CAX73589.1"/>
    <property type="molecule type" value="mRNA"/>
</dbReference>
<dbReference type="Gene3D" id="3.40.50.150">
    <property type="entry name" value="Vaccinia Virus protein VP39"/>
    <property type="match status" value="1"/>
</dbReference>
<reference evidence="1" key="3">
    <citation type="journal article" date="2006" name="PLoS Pathog.">
        <title>New perspectives on host-parasite interplay by comparative transcriptomic and proteomic analyses of Schistosoma japonicum.</title>
        <authorList>
            <person name="Liu F."/>
            <person name="Lu J."/>
            <person name="Hu W."/>
            <person name="Wang S.Y."/>
            <person name="Cui S.J."/>
            <person name="Chi M."/>
            <person name="Yan Q."/>
            <person name="Wang X.R."/>
            <person name="Song H.D."/>
            <person name="Xu X.N."/>
            <person name="Wang J.J."/>
            <person name="Zhang X.L."/>
            <person name="Zhang X."/>
            <person name="Wang Z.Q."/>
            <person name="Xue C.L."/>
            <person name="Brindley P.J."/>
            <person name="McManus D.P."/>
            <person name="Yang P.Y."/>
            <person name="Feng Z."/>
            <person name="Chen Z."/>
            <person name="Han Z.G."/>
        </authorList>
    </citation>
    <scope>NUCLEOTIDE SEQUENCE</scope>
</reference>
<reference evidence="3" key="4">
    <citation type="journal article" date="2009" name="Nature">
        <title>The Schistosoma japonicum genome reveals features of host-parasite interplay.</title>
        <authorList>
            <person name="Liu F."/>
            <person name="Zhou Y."/>
            <person name="Wang Z.Q."/>
            <person name="Lu G."/>
            <person name="Zheng H."/>
            <person name="Brindley P.J."/>
            <person name="McManus D.P."/>
            <person name="Blair D."/>
            <person name="Zhang Q.H."/>
            <person name="Zhong Y."/>
            <person name="Wang S."/>
            <person name="Han Z.G."/>
            <person name="Chen Z."/>
        </authorList>
    </citation>
    <scope>NUCLEOTIDE SEQUENCE</scope>
    <source>
        <strain evidence="3">Anhui</strain>
    </source>
</reference>
<dbReference type="InterPro" id="IPR029063">
    <property type="entry name" value="SAM-dependent_MTases_sf"/>
</dbReference>
<dbReference type="PANTHER" id="PTHR23290:SF0">
    <property type="entry name" value="RRNA N6-ADENOSINE-METHYLTRANSFERASE METTL5"/>
    <property type="match status" value="1"/>
</dbReference>
<evidence type="ECO:0000313" key="2">
    <source>
        <dbReference type="EMBL" id="AAX30139.1"/>
    </source>
</evidence>
<reference evidence="2" key="2">
    <citation type="submission" date="2005-01" db="EMBL/GenBank/DDBJ databases">
        <authorList>
            <person name="Han Z."/>
        </authorList>
    </citation>
    <scope>NUCLEOTIDE SEQUENCE</scope>
</reference>
<dbReference type="InterPro" id="IPR051720">
    <property type="entry name" value="rRNA_MeTrfase/Polyamine_Synth"/>
</dbReference>
<dbReference type="GO" id="GO:0016740">
    <property type="term" value="F:transferase activity"/>
    <property type="evidence" value="ECO:0007669"/>
    <property type="project" value="TreeGrafter"/>
</dbReference>
<dbReference type="AlphaFoldDB" id="Q5DH67"/>
<protein>
    <submittedName>
        <fullName evidence="2">SJCHGC00664 protein</fullName>
    </submittedName>
</protein>
<dbReference type="Pfam" id="PF06325">
    <property type="entry name" value="PrmA"/>
    <property type="match status" value="1"/>
</dbReference>
<organism evidence="1">
    <name type="scientific">Schistosoma japonicum</name>
    <name type="common">Blood fluke</name>
    <dbReference type="NCBI Taxonomy" id="6182"/>
    <lineage>
        <taxon>Eukaryota</taxon>
        <taxon>Metazoa</taxon>
        <taxon>Spiralia</taxon>
        <taxon>Lophotrochozoa</taxon>
        <taxon>Platyhelminthes</taxon>
        <taxon>Trematoda</taxon>
        <taxon>Digenea</taxon>
        <taxon>Strigeidida</taxon>
        <taxon>Schistosomatoidea</taxon>
        <taxon>Schistosomatidae</taxon>
        <taxon>Schistosoma</taxon>
    </lineage>
</organism>
<dbReference type="EMBL" id="AY813107">
    <property type="protein sequence ID" value="AAW24839.1"/>
    <property type="molecule type" value="mRNA"/>
</dbReference>